<keyword evidence="1" id="KW-0560">Oxidoreductase</keyword>
<reference evidence="3 4" key="1">
    <citation type="submission" date="2023-04" db="EMBL/GenBank/DDBJ databases">
        <title>Clostridium tannerae sp. nov., isolated from the fecal material of an alpaca.</title>
        <authorList>
            <person name="Miller S."/>
            <person name="Hendry M."/>
            <person name="King J."/>
            <person name="Sankaranarayanan K."/>
            <person name="Lawson P.A."/>
        </authorList>
    </citation>
    <scope>NUCLEOTIDE SEQUENCE [LARGE SCALE GENOMIC DNA]</scope>
    <source>
        <strain evidence="3 4">A1-XYC3</strain>
    </source>
</reference>
<dbReference type="Gene3D" id="3.40.920.10">
    <property type="entry name" value="Pyruvate-ferredoxin oxidoreductase, PFOR, domain III"/>
    <property type="match status" value="1"/>
</dbReference>
<dbReference type="InterPro" id="IPR002869">
    <property type="entry name" value="Pyrv_flavodox_OxRed_cen"/>
</dbReference>
<name>A0ABU4JXR9_9CLOT</name>
<dbReference type="RefSeq" id="WP_261669829.1">
    <property type="nucleotide sequence ID" value="NZ_JARUJP010000026.1"/>
</dbReference>
<evidence type="ECO:0000256" key="1">
    <source>
        <dbReference type="ARBA" id="ARBA00023002"/>
    </source>
</evidence>
<accession>A0ABU4JXR9</accession>
<dbReference type="PANTHER" id="PTHR43854:SF1">
    <property type="entry name" value="INDOLEPYRUVATE OXIDOREDUCTASE SUBUNIT IORB"/>
    <property type="match status" value="1"/>
</dbReference>
<evidence type="ECO:0000259" key="2">
    <source>
        <dbReference type="Pfam" id="PF01558"/>
    </source>
</evidence>
<sequence length="191" mass="20569">MSDVKNILLVGVGGQGTILASKILCAGLIDAGYDVKMSEVHGMAQRGGSVTTQVRYGKKVYSPIIGKGQADVIVAFERIEALRWIEYLKPDGKIVVNDYAIPSATVLSGKEQYPEDVVDRLKGAFKNLTIINASGEALELGNIKAQNVVMLGGLVKALNLPEVDWVKAVRENVKEKFVDLNIAALERGMAV</sequence>
<dbReference type="InterPro" id="IPR019752">
    <property type="entry name" value="Pyrv/ketoisovalerate_OxRed_cat"/>
</dbReference>
<dbReference type="Proteomes" id="UP001281656">
    <property type="component" value="Unassembled WGS sequence"/>
</dbReference>
<keyword evidence="4" id="KW-1185">Reference proteome</keyword>
<gene>
    <name evidence="3" type="ORF">P8V03_16270</name>
</gene>
<proteinExistence type="predicted"/>
<dbReference type="PANTHER" id="PTHR43854">
    <property type="entry name" value="INDOLEPYRUVATE OXIDOREDUCTASE SUBUNIT IORB"/>
    <property type="match status" value="1"/>
</dbReference>
<dbReference type="NCBIfam" id="NF005325">
    <property type="entry name" value="PRK06853.1-5"/>
    <property type="match status" value="1"/>
</dbReference>
<evidence type="ECO:0000313" key="3">
    <source>
        <dbReference type="EMBL" id="MDW8802703.1"/>
    </source>
</evidence>
<dbReference type="InterPro" id="IPR052198">
    <property type="entry name" value="IorB_Oxidoreductase"/>
</dbReference>
<dbReference type="EMBL" id="JARUJP010000026">
    <property type="protein sequence ID" value="MDW8802703.1"/>
    <property type="molecule type" value="Genomic_DNA"/>
</dbReference>
<feature type="domain" description="Pyruvate/ketoisovalerate oxidoreductase catalytic" evidence="2">
    <location>
        <begin position="13"/>
        <end position="189"/>
    </location>
</feature>
<organism evidence="3 4">
    <name type="scientific">Clostridium tanneri</name>
    <dbReference type="NCBI Taxonomy" id="3037988"/>
    <lineage>
        <taxon>Bacteria</taxon>
        <taxon>Bacillati</taxon>
        <taxon>Bacillota</taxon>
        <taxon>Clostridia</taxon>
        <taxon>Eubacteriales</taxon>
        <taxon>Clostridiaceae</taxon>
        <taxon>Clostridium</taxon>
    </lineage>
</organism>
<dbReference type="Pfam" id="PF01558">
    <property type="entry name" value="POR"/>
    <property type="match status" value="1"/>
</dbReference>
<comment type="caution">
    <text evidence="3">The sequence shown here is derived from an EMBL/GenBank/DDBJ whole genome shotgun (WGS) entry which is preliminary data.</text>
</comment>
<evidence type="ECO:0000313" key="4">
    <source>
        <dbReference type="Proteomes" id="UP001281656"/>
    </source>
</evidence>
<protein>
    <submittedName>
        <fullName evidence="3">Indolepyruvate oxidoreductase subunit beta</fullName>
    </submittedName>
</protein>
<dbReference type="SUPFAM" id="SSF53323">
    <property type="entry name" value="Pyruvate-ferredoxin oxidoreductase, PFOR, domain III"/>
    <property type="match status" value="1"/>
</dbReference>